<dbReference type="Pfam" id="PF07676">
    <property type="entry name" value="PD40"/>
    <property type="match status" value="3"/>
</dbReference>
<gene>
    <name evidence="3" type="ORF">KDW_42640</name>
</gene>
<feature type="region of interest" description="Disordered" evidence="2">
    <location>
        <begin position="1"/>
        <end position="20"/>
    </location>
</feature>
<dbReference type="Proteomes" id="UP000326912">
    <property type="component" value="Unassembled WGS sequence"/>
</dbReference>
<dbReference type="Gene3D" id="2.120.10.30">
    <property type="entry name" value="TolB, C-terminal domain"/>
    <property type="match status" value="1"/>
</dbReference>
<dbReference type="PANTHER" id="PTHR36842">
    <property type="entry name" value="PROTEIN TOLB HOMOLOG"/>
    <property type="match status" value="1"/>
</dbReference>
<dbReference type="InterPro" id="IPR011042">
    <property type="entry name" value="6-blade_b-propeller_TolB-like"/>
</dbReference>
<organism evidence="3 4">
    <name type="scientific">Dictyobacter vulcani</name>
    <dbReference type="NCBI Taxonomy" id="2607529"/>
    <lineage>
        <taxon>Bacteria</taxon>
        <taxon>Bacillati</taxon>
        <taxon>Chloroflexota</taxon>
        <taxon>Ktedonobacteria</taxon>
        <taxon>Ktedonobacterales</taxon>
        <taxon>Dictyobacteraceae</taxon>
        <taxon>Dictyobacter</taxon>
    </lineage>
</organism>
<accession>A0A5J4KSJ5</accession>
<keyword evidence="4" id="KW-1185">Reference proteome</keyword>
<sequence>MSIFSRNHAQSGMHTSLQTQAITPETVFSVRTASNARISPDGKKIAFQVGEWLPGEEKYRKRLWITDASSNEPEPFTRGIRQDGVAAWSPDGHTIAFASKLEGEKGGSHFQLFVKDVQTGDEHLICTLPNGISNVSWSPDGKRIAFCSVEGEPPLQDPQVQYYGIGRHTRLWTVRRDYDIAEPVTPNGLTVWHYTWSPDSSRFAVYYTTGPEETDWYRGQIGLVAAHGGRFIRSVNLRVRRSRLPGRQMEHDWRMFQVSGAIPIAAVAISIYTH</sequence>
<evidence type="ECO:0000313" key="4">
    <source>
        <dbReference type="Proteomes" id="UP000326912"/>
    </source>
</evidence>
<evidence type="ECO:0000313" key="3">
    <source>
        <dbReference type="EMBL" id="GER90102.1"/>
    </source>
</evidence>
<evidence type="ECO:0008006" key="5">
    <source>
        <dbReference type="Google" id="ProtNLM"/>
    </source>
</evidence>
<dbReference type="InterPro" id="IPR011659">
    <property type="entry name" value="WD40"/>
</dbReference>
<evidence type="ECO:0000256" key="1">
    <source>
        <dbReference type="ARBA" id="ARBA00009820"/>
    </source>
</evidence>
<reference evidence="3 4" key="1">
    <citation type="submission" date="2019-10" db="EMBL/GenBank/DDBJ databases">
        <title>Dictyobacter vulcani sp. nov., within the class Ktedonobacteria, isolated from soil of volcanic Mt. Zao.</title>
        <authorList>
            <person name="Zheng Y."/>
            <person name="Wang C.M."/>
            <person name="Sakai Y."/>
            <person name="Abe K."/>
            <person name="Yokota A."/>
            <person name="Yabe S."/>
        </authorList>
    </citation>
    <scope>NUCLEOTIDE SEQUENCE [LARGE SCALE GENOMIC DNA]</scope>
    <source>
        <strain evidence="3 4">W12</strain>
    </source>
</reference>
<dbReference type="SUPFAM" id="SSF82171">
    <property type="entry name" value="DPP6 N-terminal domain-like"/>
    <property type="match status" value="1"/>
</dbReference>
<protein>
    <recommendedName>
        <fullName evidence="5">Dipeptidylpeptidase IV N-terminal domain-containing protein</fullName>
    </recommendedName>
</protein>
<comment type="similarity">
    <text evidence="1">Belongs to the TolB family.</text>
</comment>
<comment type="caution">
    <text evidence="3">The sequence shown here is derived from an EMBL/GenBank/DDBJ whole genome shotgun (WGS) entry which is preliminary data.</text>
</comment>
<dbReference type="RefSeq" id="WP_151757883.1">
    <property type="nucleotide sequence ID" value="NZ_BKZW01000002.1"/>
</dbReference>
<dbReference type="PANTHER" id="PTHR36842:SF1">
    <property type="entry name" value="PROTEIN TOLB"/>
    <property type="match status" value="1"/>
</dbReference>
<evidence type="ECO:0000256" key="2">
    <source>
        <dbReference type="SAM" id="MobiDB-lite"/>
    </source>
</evidence>
<dbReference type="AlphaFoldDB" id="A0A5J4KSJ5"/>
<name>A0A5J4KSJ5_9CHLR</name>
<proteinExistence type="inferred from homology"/>
<dbReference type="EMBL" id="BKZW01000002">
    <property type="protein sequence ID" value="GER90102.1"/>
    <property type="molecule type" value="Genomic_DNA"/>
</dbReference>